<gene>
    <name evidence="9" type="ORF">GCM10023187_11560</name>
</gene>
<sequence>MIVKGTLIAIGGNEDKGIRKKTLHVQDTTHDFVTSGILYRVVKEINNPDAPIEVVTTASSIPDVVGANYLRAFRKLGHKEVRLMHITTKEQADDEKILERVANAGGIMFSGGDQFNLIKAFKDTAFAYLIHMRYVQDPFIIAGTSAGAMAMSDLMIYPGAEPSTDLNPEVPLYEGLSLVHEAIIDTHFLVRGRFRRLAVAVANNPTHIGIGLEEDTGIIIRKGNKLETIGSGLVTIIDGRSLKETNLTVAGGVRHDMFIENLLVHMLVHGNNFTLRGKKIS</sequence>
<dbReference type="CDD" id="cd03145">
    <property type="entry name" value="GAT1_cyanophycinase"/>
    <property type="match status" value="1"/>
</dbReference>
<name>A0ABP8K318_9BACT</name>
<dbReference type="SUPFAM" id="SSF52317">
    <property type="entry name" value="Class I glutamine amidotransferase-like"/>
    <property type="match status" value="1"/>
</dbReference>
<evidence type="ECO:0000256" key="2">
    <source>
        <dbReference type="ARBA" id="ARBA00002039"/>
    </source>
</evidence>
<evidence type="ECO:0000256" key="3">
    <source>
        <dbReference type="ARBA" id="ARBA00006534"/>
    </source>
</evidence>
<comment type="catalytic activity">
    <reaction evidence="1">
        <text>[L-4-(L-arginin-2-N-yl)aspartate](n) + H2O = [L-4-(L-arginin-2-N-yl)aspartate](n-1) + L-4-(L-arginin-2-N-yl)aspartate</text>
        <dbReference type="Rhea" id="RHEA:12845"/>
        <dbReference type="Rhea" id="RHEA-COMP:13728"/>
        <dbReference type="Rhea" id="RHEA-COMP:13734"/>
        <dbReference type="ChEBI" id="CHEBI:15377"/>
        <dbReference type="ChEBI" id="CHEBI:137986"/>
        <dbReference type="ChEBI" id="CHEBI:137991"/>
        <dbReference type="EC" id="3.4.15.6"/>
    </reaction>
</comment>
<dbReference type="PANTHER" id="PTHR36175">
    <property type="entry name" value="CYANOPHYCINASE"/>
    <property type="match status" value="1"/>
</dbReference>
<dbReference type="InterPro" id="IPR029062">
    <property type="entry name" value="Class_I_gatase-like"/>
</dbReference>
<dbReference type="PANTHER" id="PTHR36175:SF1">
    <property type="entry name" value="CYANOPHYCINASE"/>
    <property type="match status" value="1"/>
</dbReference>
<evidence type="ECO:0000256" key="7">
    <source>
        <dbReference type="ARBA" id="ARBA00022801"/>
    </source>
</evidence>
<comment type="similarity">
    <text evidence="3">Belongs to the peptidase S51 family.</text>
</comment>
<evidence type="ECO:0000256" key="1">
    <source>
        <dbReference type="ARBA" id="ARBA00001092"/>
    </source>
</evidence>
<keyword evidence="7" id="KW-0378">Hydrolase</keyword>
<evidence type="ECO:0000256" key="4">
    <source>
        <dbReference type="ARBA" id="ARBA00013115"/>
    </source>
</evidence>
<proteinExistence type="inferred from homology"/>
<evidence type="ECO:0000256" key="5">
    <source>
        <dbReference type="ARBA" id="ARBA00015719"/>
    </source>
</evidence>
<accession>A0ABP8K318</accession>
<comment type="function">
    <text evidence="2">Exopeptidase that catalyzes the hydrolytic cleavage of multi-L-arginyl-poly-L-aspartic acid (cyanophycin; a water-insoluble reserve polymer) into aspartate-arginine dipeptides.</text>
</comment>
<protein>
    <recommendedName>
        <fullName evidence="5">Cyanophycinase</fullName>
        <ecNumber evidence="4">3.4.15.6</ecNumber>
    </recommendedName>
</protein>
<dbReference type="Gene3D" id="3.40.50.880">
    <property type="match status" value="1"/>
</dbReference>
<keyword evidence="6" id="KW-0645">Protease</keyword>
<dbReference type="EC" id="3.4.15.6" evidence="4"/>
<evidence type="ECO:0000256" key="6">
    <source>
        <dbReference type="ARBA" id="ARBA00022670"/>
    </source>
</evidence>
<dbReference type="EMBL" id="BAABHB010000002">
    <property type="protein sequence ID" value="GAA4399536.1"/>
    <property type="molecule type" value="Genomic_DNA"/>
</dbReference>
<evidence type="ECO:0000313" key="9">
    <source>
        <dbReference type="EMBL" id="GAA4399536.1"/>
    </source>
</evidence>
<dbReference type="PIRSF" id="PIRSF032067">
    <property type="entry name" value="Cyanophycinase"/>
    <property type="match status" value="1"/>
</dbReference>
<dbReference type="RefSeq" id="WP_345264871.1">
    <property type="nucleotide sequence ID" value="NZ_BAABHB010000002.1"/>
</dbReference>
<evidence type="ECO:0000256" key="8">
    <source>
        <dbReference type="ARBA" id="ARBA00022825"/>
    </source>
</evidence>
<dbReference type="Proteomes" id="UP001500936">
    <property type="component" value="Unassembled WGS sequence"/>
</dbReference>
<keyword evidence="10" id="KW-1185">Reference proteome</keyword>
<organism evidence="9 10">
    <name type="scientific">Nibrella viscosa</name>
    <dbReference type="NCBI Taxonomy" id="1084524"/>
    <lineage>
        <taxon>Bacteria</taxon>
        <taxon>Pseudomonadati</taxon>
        <taxon>Bacteroidota</taxon>
        <taxon>Cytophagia</taxon>
        <taxon>Cytophagales</taxon>
        <taxon>Spirosomataceae</taxon>
        <taxon>Nibrella</taxon>
    </lineage>
</organism>
<keyword evidence="8" id="KW-0720">Serine protease</keyword>
<dbReference type="InterPro" id="IPR011811">
    <property type="entry name" value="Peptidase_S51_cyanophycinase"/>
</dbReference>
<comment type="caution">
    <text evidence="9">The sequence shown here is derived from an EMBL/GenBank/DDBJ whole genome shotgun (WGS) entry which is preliminary data.</text>
</comment>
<dbReference type="NCBIfam" id="TIGR02069">
    <property type="entry name" value="cyanophycinase"/>
    <property type="match status" value="1"/>
</dbReference>
<evidence type="ECO:0000313" key="10">
    <source>
        <dbReference type="Proteomes" id="UP001500936"/>
    </source>
</evidence>
<reference evidence="10" key="1">
    <citation type="journal article" date="2019" name="Int. J. Syst. Evol. Microbiol.">
        <title>The Global Catalogue of Microorganisms (GCM) 10K type strain sequencing project: providing services to taxonomists for standard genome sequencing and annotation.</title>
        <authorList>
            <consortium name="The Broad Institute Genomics Platform"/>
            <consortium name="The Broad Institute Genome Sequencing Center for Infectious Disease"/>
            <person name="Wu L."/>
            <person name="Ma J."/>
        </authorList>
    </citation>
    <scope>NUCLEOTIDE SEQUENCE [LARGE SCALE GENOMIC DNA]</scope>
    <source>
        <strain evidence="10">JCM 17925</strain>
    </source>
</reference>
<dbReference type="Pfam" id="PF03575">
    <property type="entry name" value="Peptidase_S51"/>
    <property type="match status" value="1"/>
</dbReference>
<dbReference type="InterPro" id="IPR005320">
    <property type="entry name" value="Peptidase_S51"/>
</dbReference>